<dbReference type="GO" id="GO:0005886">
    <property type="term" value="C:plasma membrane"/>
    <property type="evidence" value="ECO:0007669"/>
    <property type="project" value="UniProtKB-SubCell"/>
</dbReference>
<comment type="caution">
    <text evidence="9">The sequence shown here is derived from an EMBL/GenBank/DDBJ whole genome shotgun (WGS) entry which is preliminary data.</text>
</comment>
<sequence length="248" mass="26440">MTRPGTKTAAFKQALPLCVPIMAGFVFLGITCGVYSSSLGLPWWMPTLMSIAIFGGSAEFVVASMLPGAFDPLTVFLVVLVVQARHLFYGLSMLEPFRGMGKKKPYLIYAMCDESFSINYSAHVPASIDRGWFMTFVSLLNQGSWVVGCTLGGVFGSMIPLHVQGISFAMTALFVVIFMDQWLSEPSHASSLTGLAATALALVVFGPDSFLIPAMVLILVVVTAARAKLEPVYGDAGEAGDDSEGECA</sequence>
<dbReference type="GO" id="GO:1903785">
    <property type="term" value="P:L-valine transmembrane transport"/>
    <property type="evidence" value="ECO:0007669"/>
    <property type="project" value="TreeGrafter"/>
</dbReference>
<dbReference type="PANTHER" id="PTHR34979:SF1">
    <property type="entry name" value="INNER MEMBRANE PROTEIN YGAZ"/>
    <property type="match status" value="1"/>
</dbReference>
<evidence type="ECO:0000256" key="4">
    <source>
        <dbReference type="ARBA" id="ARBA00022475"/>
    </source>
</evidence>
<dbReference type="InterPro" id="IPR011606">
    <property type="entry name" value="Brnchd-chn_aa_trnsp_permease"/>
</dbReference>
<keyword evidence="5 8" id="KW-0812">Transmembrane</keyword>
<keyword evidence="3" id="KW-0813">Transport</keyword>
<evidence type="ECO:0000256" key="8">
    <source>
        <dbReference type="SAM" id="Phobius"/>
    </source>
</evidence>
<comment type="subcellular location">
    <subcellularLocation>
        <location evidence="1">Cell membrane</location>
        <topology evidence="1">Multi-pass membrane protein</topology>
    </subcellularLocation>
</comment>
<feature type="transmembrane region" description="Helical" evidence="8">
    <location>
        <begin position="73"/>
        <end position="94"/>
    </location>
</feature>
<reference evidence="9" key="2">
    <citation type="submission" date="2021-09" db="EMBL/GenBank/DDBJ databases">
        <authorList>
            <person name="Gilroy R."/>
        </authorList>
    </citation>
    <scope>NUCLEOTIDE SEQUENCE</scope>
    <source>
        <strain evidence="9">ChiGjej2B2-7701</strain>
    </source>
</reference>
<evidence type="ECO:0000256" key="1">
    <source>
        <dbReference type="ARBA" id="ARBA00004651"/>
    </source>
</evidence>
<evidence type="ECO:0000256" key="3">
    <source>
        <dbReference type="ARBA" id="ARBA00022448"/>
    </source>
</evidence>
<feature type="transmembrane region" description="Helical" evidence="8">
    <location>
        <begin position="47"/>
        <end position="67"/>
    </location>
</feature>
<keyword evidence="6 8" id="KW-1133">Transmembrane helix</keyword>
<comment type="similarity">
    <text evidence="2">Belongs to the AzlC family.</text>
</comment>
<dbReference type="Proteomes" id="UP000746751">
    <property type="component" value="Unassembled WGS sequence"/>
</dbReference>
<proteinExistence type="inferred from homology"/>
<dbReference type="AlphaFoldDB" id="A0A921LSJ5"/>
<gene>
    <name evidence="9" type="ORF">K8U80_02525</name>
</gene>
<reference evidence="9" key="1">
    <citation type="journal article" date="2021" name="PeerJ">
        <title>Extensive microbial diversity within the chicken gut microbiome revealed by metagenomics and culture.</title>
        <authorList>
            <person name="Gilroy R."/>
            <person name="Ravi A."/>
            <person name="Getino M."/>
            <person name="Pursley I."/>
            <person name="Horton D.L."/>
            <person name="Alikhan N.F."/>
            <person name="Baker D."/>
            <person name="Gharbi K."/>
            <person name="Hall N."/>
            <person name="Watson M."/>
            <person name="Adriaenssens E.M."/>
            <person name="Foster-Nyarko E."/>
            <person name="Jarju S."/>
            <person name="Secka A."/>
            <person name="Antonio M."/>
            <person name="Oren A."/>
            <person name="Chaudhuri R.R."/>
            <person name="La Ragione R."/>
            <person name="Hildebrand F."/>
            <person name="Pallen M.J."/>
        </authorList>
    </citation>
    <scope>NUCLEOTIDE SEQUENCE</scope>
    <source>
        <strain evidence="9">ChiGjej2B2-7701</strain>
    </source>
</reference>
<feature type="transmembrane region" description="Helical" evidence="8">
    <location>
        <begin position="161"/>
        <end position="179"/>
    </location>
</feature>
<evidence type="ECO:0000313" key="10">
    <source>
        <dbReference type="Proteomes" id="UP000746751"/>
    </source>
</evidence>
<feature type="transmembrane region" description="Helical" evidence="8">
    <location>
        <begin position="132"/>
        <end position="154"/>
    </location>
</feature>
<evidence type="ECO:0000256" key="6">
    <source>
        <dbReference type="ARBA" id="ARBA00022989"/>
    </source>
</evidence>
<evidence type="ECO:0000256" key="7">
    <source>
        <dbReference type="ARBA" id="ARBA00023136"/>
    </source>
</evidence>
<dbReference type="Pfam" id="PF03591">
    <property type="entry name" value="AzlC"/>
    <property type="match status" value="1"/>
</dbReference>
<dbReference type="EMBL" id="DYVF01000020">
    <property type="protein sequence ID" value="HJG30253.1"/>
    <property type="molecule type" value="Genomic_DNA"/>
</dbReference>
<accession>A0A921LSJ5</accession>
<feature type="transmembrane region" description="Helical" evidence="8">
    <location>
        <begin position="199"/>
        <end position="222"/>
    </location>
</feature>
<keyword evidence="7 8" id="KW-0472">Membrane</keyword>
<protein>
    <submittedName>
        <fullName evidence="9">AzlC family ABC transporter permease</fullName>
    </submittedName>
</protein>
<organism evidence="9 10">
    <name type="scientific">Collinsella ihumii</name>
    <dbReference type="NCBI Taxonomy" id="1720204"/>
    <lineage>
        <taxon>Bacteria</taxon>
        <taxon>Bacillati</taxon>
        <taxon>Actinomycetota</taxon>
        <taxon>Coriobacteriia</taxon>
        <taxon>Coriobacteriales</taxon>
        <taxon>Coriobacteriaceae</taxon>
        <taxon>Collinsella</taxon>
    </lineage>
</organism>
<evidence type="ECO:0000313" key="9">
    <source>
        <dbReference type="EMBL" id="HJG30253.1"/>
    </source>
</evidence>
<name>A0A921LSJ5_9ACTN</name>
<dbReference type="PANTHER" id="PTHR34979">
    <property type="entry name" value="INNER MEMBRANE PROTEIN YGAZ"/>
    <property type="match status" value="1"/>
</dbReference>
<feature type="transmembrane region" description="Helical" evidence="8">
    <location>
        <begin position="14"/>
        <end position="35"/>
    </location>
</feature>
<evidence type="ECO:0000256" key="5">
    <source>
        <dbReference type="ARBA" id="ARBA00022692"/>
    </source>
</evidence>
<keyword evidence="4" id="KW-1003">Cell membrane</keyword>
<evidence type="ECO:0000256" key="2">
    <source>
        <dbReference type="ARBA" id="ARBA00010735"/>
    </source>
</evidence>